<sequence>MPTTGALRFTAPEREVLLATRGVGPKVVERLEQMGLHTLAALADADARDLLEQGARLSGSSCWKNSPQARAAIQAAIASALAHVDGTR</sequence>
<dbReference type="HOGENOM" id="CLU_176768_0_0_4"/>
<keyword evidence="2" id="KW-1185">Reference proteome</keyword>
<dbReference type="EMBL" id="AP012320">
    <property type="protein sequence ID" value="BAL94050.1"/>
    <property type="molecule type" value="Genomic_DNA"/>
</dbReference>
<name>I0HM13_RUBGI</name>
<dbReference type="KEGG" id="rge:RGE_07050"/>
<evidence type="ECO:0008006" key="3">
    <source>
        <dbReference type="Google" id="ProtNLM"/>
    </source>
</evidence>
<protein>
    <recommendedName>
        <fullName evidence="3">Pathogenicity locus</fullName>
    </recommendedName>
</protein>
<gene>
    <name evidence="1" type="ordered locus">RGE_07050</name>
</gene>
<proteinExistence type="predicted"/>
<evidence type="ECO:0000313" key="1">
    <source>
        <dbReference type="EMBL" id="BAL94050.1"/>
    </source>
</evidence>
<dbReference type="RefSeq" id="WP_014426926.1">
    <property type="nucleotide sequence ID" value="NC_017075.1"/>
</dbReference>
<organism evidence="1 2">
    <name type="scientific">Rubrivivax gelatinosus (strain NBRC 100245 / IL144)</name>
    <dbReference type="NCBI Taxonomy" id="983917"/>
    <lineage>
        <taxon>Bacteria</taxon>
        <taxon>Pseudomonadati</taxon>
        <taxon>Pseudomonadota</taxon>
        <taxon>Betaproteobacteria</taxon>
        <taxon>Burkholderiales</taxon>
        <taxon>Sphaerotilaceae</taxon>
        <taxon>Rubrivivax</taxon>
    </lineage>
</organism>
<dbReference type="AlphaFoldDB" id="I0HM13"/>
<dbReference type="STRING" id="983917.RGE_07050"/>
<dbReference type="PATRIC" id="fig|983917.3.peg.687"/>
<accession>I0HM13</accession>
<dbReference type="Gene3D" id="1.10.150.20">
    <property type="entry name" value="5' to 3' exonuclease, C-terminal subdomain"/>
    <property type="match status" value="1"/>
</dbReference>
<evidence type="ECO:0000313" key="2">
    <source>
        <dbReference type="Proteomes" id="UP000007883"/>
    </source>
</evidence>
<reference evidence="1 2" key="1">
    <citation type="journal article" date="2012" name="J. Bacteriol.">
        <title>Complete genome sequence of phototrophic betaproteobacterium Rubrivivax gelatinosus IL144.</title>
        <authorList>
            <person name="Nagashima S."/>
            <person name="Kamimura A."/>
            <person name="Shimizu T."/>
            <person name="Nakamura-isaki S."/>
            <person name="Aono E."/>
            <person name="Sakamoto K."/>
            <person name="Ichikawa N."/>
            <person name="Nakazawa H."/>
            <person name="Sekine M."/>
            <person name="Yamazaki S."/>
            <person name="Fujita N."/>
            <person name="Shimada K."/>
            <person name="Hanada S."/>
            <person name="Nagashima K.V.P."/>
        </authorList>
    </citation>
    <scope>NUCLEOTIDE SEQUENCE [LARGE SCALE GENOMIC DNA]</scope>
    <source>
        <strain evidence="2">NBRC 100245 / IL144</strain>
    </source>
</reference>
<dbReference type="eggNOG" id="COG2251">
    <property type="taxonomic scope" value="Bacteria"/>
</dbReference>
<dbReference type="Proteomes" id="UP000007883">
    <property type="component" value="Chromosome"/>
</dbReference>